<evidence type="ECO:0000256" key="1">
    <source>
        <dbReference type="SAM" id="MobiDB-lite"/>
    </source>
</evidence>
<keyword evidence="3" id="KW-1185">Reference proteome</keyword>
<comment type="caution">
    <text evidence="2">The sequence shown here is derived from an EMBL/GenBank/DDBJ whole genome shotgun (WGS) entry which is preliminary data.</text>
</comment>
<organism evidence="2 3">
    <name type="scientific">Rubroshorea leprosula</name>
    <dbReference type="NCBI Taxonomy" id="152421"/>
    <lineage>
        <taxon>Eukaryota</taxon>
        <taxon>Viridiplantae</taxon>
        <taxon>Streptophyta</taxon>
        <taxon>Embryophyta</taxon>
        <taxon>Tracheophyta</taxon>
        <taxon>Spermatophyta</taxon>
        <taxon>Magnoliopsida</taxon>
        <taxon>eudicotyledons</taxon>
        <taxon>Gunneridae</taxon>
        <taxon>Pentapetalae</taxon>
        <taxon>rosids</taxon>
        <taxon>malvids</taxon>
        <taxon>Malvales</taxon>
        <taxon>Dipterocarpaceae</taxon>
        <taxon>Rubroshorea</taxon>
    </lineage>
</organism>
<sequence>MAEGHNLVDSMKLCSSNLKKLAFPTAVMESRRHLLPPTLQLGQSRQAGATLKSGNREFSVTFSLGRTCDRLVLLETGWKDVVDQLALKEGDRVKISLGDRASSTYLIELLERVLAPDEGPKAEEAADVHQGGEEVHINLDQGGNAHATTAASTSAPFSCLQSGNKSSNMEFDLNKPPVESD</sequence>
<dbReference type="EMBL" id="BPVZ01000030">
    <property type="protein sequence ID" value="GKV09201.1"/>
    <property type="molecule type" value="Genomic_DNA"/>
</dbReference>
<accession>A0AAV5J919</accession>
<dbReference type="AlphaFoldDB" id="A0AAV5J919"/>
<dbReference type="Proteomes" id="UP001054252">
    <property type="component" value="Unassembled WGS sequence"/>
</dbReference>
<reference evidence="2 3" key="1">
    <citation type="journal article" date="2021" name="Commun. Biol.">
        <title>The genome of Shorea leprosula (Dipterocarpaceae) highlights the ecological relevance of drought in aseasonal tropical rainforests.</title>
        <authorList>
            <person name="Ng K.K.S."/>
            <person name="Kobayashi M.J."/>
            <person name="Fawcett J.A."/>
            <person name="Hatakeyama M."/>
            <person name="Paape T."/>
            <person name="Ng C.H."/>
            <person name="Ang C.C."/>
            <person name="Tnah L.H."/>
            <person name="Lee C.T."/>
            <person name="Nishiyama T."/>
            <person name="Sese J."/>
            <person name="O'Brien M.J."/>
            <person name="Copetti D."/>
            <person name="Mohd Noor M.I."/>
            <person name="Ong R.C."/>
            <person name="Putra M."/>
            <person name="Sireger I.Z."/>
            <person name="Indrioko S."/>
            <person name="Kosugi Y."/>
            <person name="Izuno A."/>
            <person name="Isagi Y."/>
            <person name="Lee S.L."/>
            <person name="Shimizu K.K."/>
        </authorList>
    </citation>
    <scope>NUCLEOTIDE SEQUENCE [LARGE SCALE GENOMIC DNA]</scope>
    <source>
        <strain evidence="2">214</strain>
    </source>
</reference>
<proteinExistence type="predicted"/>
<evidence type="ECO:0008006" key="4">
    <source>
        <dbReference type="Google" id="ProtNLM"/>
    </source>
</evidence>
<feature type="compositionally biased region" description="Polar residues" evidence="1">
    <location>
        <begin position="159"/>
        <end position="169"/>
    </location>
</feature>
<feature type="compositionally biased region" description="Low complexity" evidence="1">
    <location>
        <begin position="145"/>
        <end position="155"/>
    </location>
</feature>
<feature type="region of interest" description="Disordered" evidence="1">
    <location>
        <begin position="140"/>
        <end position="181"/>
    </location>
</feature>
<name>A0AAV5J919_9ROSI</name>
<gene>
    <name evidence="2" type="ORF">SLEP1_g20742</name>
</gene>
<protein>
    <recommendedName>
        <fullName evidence="4">TF-B3 domain-containing protein</fullName>
    </recommendedName>
</protein>
<evidence type="ECO:0000313" key="3">
    <source>
        <dbReference type="Proteomes" id="UP001054252"/>
    </source>
</evidence>
<evidence type="ECO:0000313" key="2">
    <source>
        <dbReference type="EMBL" id="GKV09201.1"/>
    </source>
</evidence>